<dbReference type="InterPro" id="IPR056565">
    <property type="entry name" value="Fn3_ATF7IP"/>
</dbReference>
<organism evidence="4">
    <name type="scientific">Phallusia mammillata</name>
    <dbReference type="NCBI Taxonomy" id="59560"/>
    <lineage>
        <taxon>Eukaryota</taxon>
        <taxon>Metazoa</taxon>
        <taxon>Chordata</taxon>
        <taxon>Tunicata</taxon>
        <taxon>Ascidiacea</taxon>
        <taxon>Phlebobranchia</taxon>
        <taxon>Ascidiidae</taxon>
        <taxon>Phallusia</taxon>
    </lineage>
</organism>
<dbReference type="GO" id="GO:0003712">
    <property type="term" value="F:transcription coregulator activity"/>
    <property type="evidence" value="ECO:0007669"/>
    <property type="project" value="TreeGrafter"/>
</dbReference>
<evidence type="ECO:0000259" key="3">
    <source>
        <dbReference type="Pfam" id="PF16794"/>
    </source>
</evidence>
<feature type="compositionally biased region" description="Polar residues" evidence="2">
    <location>
        <begin position="537"/>
        <end position="558"/>
    </location>
</feature>
<dbReference type="AlphaFoldDB" id="A0A6F9D7N4"/>
<feature type="compositionally biased region" description="Polar residues" evidence="2">
    <location>
        <begin position="397"/>
        <end position="425"/>
    </location>
</feature>
<dbReference type="InterPro" id="IPR036116">
    <property type="entry name" value="FN3_sf"/>
</dbReference>
<evidence type="ECO:0000256" key="2">
    <source>
        <dbReference type="SAM" id="MobiDB-lite"/>
    </source>
</evidence>
<dbReference type="PANTHER" id="PTHR23210">
    <property type="entry name" value="ACTIVATING TRANSCRIPTION FACTOR 7 INTERACTING PROTEIN"/>
    <property type="match status" value="1"/>
</dbReference>
<feature type="compositionally biased region" description="Pro residues" evidence="2">
    <location>
        <begin position="563"/>
        <end position="574"/>
    </location>
</feature>
<dbReference type="GO" id="GO:0006355">
    <property type="term" value="P:regulation of DNA-templated transcription"/>
    <property type="evidence" value="ECO:0007669"/>
    <property type="project" value="TreeGrafter"/>
</dbReference>
<feature type="coiled-coil region" evidence="1">
    <location>
        <begin position="318"/>
        <end position="366"/>
    </location>
</feature>
<dbReference type="Gene3D" id="2.60.40.10">
    <property type="entry name" value="Immunoglobulins"/>
    <property type="match status" value="1"/>
</dbReference>
<sequence length="703" mass="78294">MTEKVLKVFVQNIQELYPQQSILSKSLLVKTVDMTMVQPPEASKIKQTARKTAKSKPFSFKDVLSNDTKMCTISNPNIDAGTKTQTENDKITEKDKQNIVTEESVISETTKDSAAKQDSEENENCTKTDNNPTICVNKETEKDITQDYENVKLQTTPNNLPEPDEKTNLPNNDNNSVQERKPFTAIVLPRPNKVENKPKKSVSIESVIQNLNMKQHKALLSAEITEPKATLKRSSSPVETCAAKKLKQSDNNVLNGITNHMKPINGLKSVATCAKPQNVDVFTQTFHRCTCDFEKFKDLLKKENLAFLQKEIIYKEQLKLKNKECAKLKEKCENVEKNFKRWIEFANKLQARVKKVAQQYETLKRSALKEYEKSTASVQTDPWPTVQKEVPKKENLTETTPPAQSNQSIAKVASQNETRQQTPEAPNTKPKLTKPNVTPSDVIDLTSDTDVTPAKKKNNTSVQEALQRILATPQTSMKPPPNQAKLVPTFQPGNRSNMNMSEHKHVGGVPQATPQSAIFSSDSRLRMQNPVAPHTVQRPQQSPHIYSNPQARHPTSQLHAKPKPTPAIAPTPYPPLPQVASASLPSKPIPKNAPSGLPPELILGIKKSKGVIILSWRNQDPNATGHASVASYELFAHQEAQGHASKEWRKIGSESIAAMPLPMACTLTQFTSGCTYYFTVRGKDVFGRYGHFSKPCSSADVKE</sequence>
<dbReference type="GO" id="GO:0005634">
    <property type="term" value="C:nucleus"/>
    <property type="evidence" value="ECO:0007669"/>
    <property type="project" value="TreeGrafter"/>
</dbReference>
<feature type="domain" description="Activating transcription factor 7-interacting protein Fn3" evidence="3">
    <location>
        <begin position="597"/>
        <end position="697"/>
    </location>
</feature>
<name>A0A6F9D7N4_9ASCI</name>
<dbReference type="Pfam" id="PF16794">
    <property type="entry name" value="fn3_4"/>
    <property type="match status" value="1"/>
</dbReference>
<keyword evidence="1" id="KW-0175">Coiled coil</keyword>
<proteinExistence type="evidence at transcript level"/>
<evidence type="ECO:0000313" key="4">
    <source>
        <dbReference type="EMBL" id="CAB3224149.1"/>
    </source>
</evidence>
<dbReference type="PANTHER" id="PTHR23210:SF26">
    <property type="entry name" value="ACTIVATING TRANSCRIPTION FACTOR 7-INTERACTING PROTEIN 1"/>
    <property type="match status" value="1"/>
</dbReference>
<evidence type="ECO:0000256" key="1">
    <source>
        <dbReference type="SAM" id="Coils"/>
    </source>
</evidence>
<dbReference type="EMBL" id="LR783136">
    <property type="protein sequence ID" value="CAB3224149.1"/>
    <property type="molecule type" value="mRNA"/>
</dbReference>
<feature type="region of interest" description="Disordered" evidence="2">
    <location>
        <begin position="532"/>
        <end position="574"/>
    </location>
</feature>
<feature type="region of interest" description="Disordered" evidence="2">
    <location>
        <begin position="100"/>
        <end position="132"/>
    </location>
</feature>
<protein>
    <submittedName>
        <fullName evidence="4">Activating transcription factor 7-interacting protein 1-like</fullName>
    </submittedName>
</protein>
<dbReference type="InterPro" id="IPR013783">
    <property type="entry name" value="Ig-like_fold"/>
</dbReference>
<feature type="region of interest" description="Disordered" evidence="2">
    <location>
        <begin position="371"/>
        <end position="463"/>
    </location>
</feature>
<reference evidence="4" key="1">
    <citation type="submission" date="2020-04" db="EMBL/GenBank/DDBJ databases">
        <authorList>
            <person name="Neveu A P."/>
        </authorList>
    </citation>
    <scope>NUCLEOTIDE SEQUENCE</scope>
    <source>
        <tissue evidence="4">Whole embryo</tissue>
    </source>
</reference>
<feature type="region of interest" description="Disordered" evidence="2">
    <location>
        <begin position="152"/>
        <end position="177"/>
    </location>
</feature>
<accession>A0A6F9D7N4</accession>
<gene>
    <name evidence="4" type="primary">Atf7ip</name>
</gene>
<dbReference type="InterPro" id="IPR026085">
    <property type="entry name" value="ATF7-int"/>
</dbReference>
<feature type="compositionally biased region" description="Polar residues" evidence="2">
    <location>
        <begin position="168"/>
        <end position="177"/>
    </location>
</feature>
<feature type="compositionally biased region" description="Basic and acidic residues" evidence="2">
    <location>
        <begin position="109"/>
        <end position="119"/>
    </location>
</feature>
<dbReference type="GO" id="GO:0005667">
    <property type="term" value="C:transcription regulator complex"/>
    <property type="evidence" value="ECO:0007669"/>
    <property type="project" value="TreeGrafter"/>
</dbReference>
<dbReference type="SUPFAM" id="SSF49265">
    <property type="entry name" value="Fibronectin type III"/>
    <property type="match status" value="1"/>
</dbReference>